<feature type="region of interest" description="Disordered" evidence="1">
    <location>
        <begin position="149"/>
        <end position="170"/>
    </location>
</feature>
<dbReference type="GeneID" id="19170304"/>
<dbReference type="HOGENOM" id="CLU_075340_0_0_1"/>
<name>W9XZK8_9EURO</name>
<dbReference type="EMBL" id="AMGY01000005">
    <property type="protein sequence ID" value="EXJ82381.1"/>
    <property type="molecule type" value="Genomic_DNA"/>
</dbReference>
<feature type="compositionally biased region" description="Basic and acidic residues" evidence="1">
    <location>
        <begin position="1"/>
        <end position="15"/>
    </location>
</feature>
<protein>
    <submittedName>
        <fullName evidence="2">Uncharacterized protein</fullName>
    </submittedName>
</protein>
<evidence type="ECO:0000313" key="2">
    <source>
        <dbReference type="EMBL" id="EXJ82381.1"/>
    </source>
</evidence>
<reference evidence="2 3" key="1">
    <citation type="submission" date="2013-03" db="EMBL/GenBank/DDBJ databases">
        <title>The Genome Sequence of Capronia epimyces CBS 606.96.</title>
        <authorList>
            <consortium name="The Broad Institute Genomics Platform"/>
            <person name="Cuomo C."/>
            <person name="de Hoog S."/>
            <person name="Gorbushina A."/>
            <person name="Walker B."/>
            <person name="Young S.K."/>
            <person name="Zeng Q."/>
            <person name="Gargeya S."/>
            <person name="Fitzgerald M."/>
            <person name="Haas B."/>
            <person name="Abouelleil A."/>
            <person name="Allen A.W."/>
            <person name="Alvarado L."/>
            <person name="Arachchi H.M."/>
            <person name="Berlin A.M."/>
            <person name="Chapman S.B."/>
            <person name="Gainer-Dewar J."/>
            <person name="Goldberg J."/>
            <person name="Griggs A."/>
            <person name="Gujja S."/>
            <person name="Hansen M."/>
            <person name="Howarth C."/>
            <person name="Imamovic A."/>
            <person name="Ireland A."/>
            <person name="Larimer J."/>
            <person name="McCowan C."/>
            <person name="Murphy C."/>
            <person name="Pearson M."/>
            <person name="Poon T.W."/>
            <person name="Priest M."/>
            <person name="Roberts A."/>
            <person name="Saif S."/>
            <person name="Shea T."/>
            <person name="Sisk P."/>
            <person name="Sykes S."/>
            <person name="Wortman J."/>
            <person name="Nusbaum C."/>
            <person name="Birren B."/>
        </authorList>
    </citation>
    <scope>NUCLEOTIDE SEQUENCE [LARGE SCALE GENOMIC DNA]</scope>
    <source>
        <strain evidence="2 3">CBS 606.96</strain>
    </source>
</reference>
<dbReference type="OrthoDB" id="5366687at2759"/>
<accession>W9XZK8</accession>
<feature type="region of interest" description="Disordered" evidence="1">
    <location>
        <begin position="1"/>
        <end position="23"/>
    </location>
</feature>
<dbReference type="eggNOG" id="ENOG502S7P3">
    <property type="taxonomic scope" value="Eukaryota"/>
</dbReference>
<organism evidence="2 3">
    <name type="scientific">Capronia epimyces CBS 606.96</name>
    <dbReference type="NCBI Taxonomy" id="1182542"/>
    <lineage>
        <taxon>Eukaryota</taxon>
        <taxon>Fungi</taxon>
        <taxon>Dikarya</taxon>
        <taxon>Ascomycota</taxon>
        <taxon>Pezizomycotina</taxon>
        <taxon>Eurotiomycetes</taxon>
        <taxon>Chaetothyriomycetidae</taxon>
        <taxon>Chaetothyriales</taxon>
        <taxon>Herpotrichiellaceae</taxon>
        <taxon>Capronia</taxon>
    </lineage>
</organism>
<keyword evidence="3" id="KW-1185">Reference proteome</keyword>
<evidence type="ECO:0000313" key="3">
    <source>
        <dbReference type="Proteomes" id="UP000019478"/>
    </source>
</evidence>
<dbReference type="STRING" id="1182542.W9XZK8"/>
<sequence>MSSESREQERERETHLQNGLTHMEETQIEAAILEIRRISELPSPSPPHSHSQVSWDERVRRARTAIAMLEDTGFMQYPDRSEDRTLVVSSLQRLAYHDADGDGIPDIAEWCTRQWLAMLQTNAEDIAALQGLGQAWLARSQAILARIHRTEGSSSSASSGRRPTSETDNFSYSYSAEAARDEIERAAADARAHTADYVEARGMLIPAVDYFTRAVDVAERRGRLSGTLLSEVSNIPILTCCASPNSTIDNVEPIT</sequence>
<gene>
    <name evidence="2" type="ORF">A1O3_06194</name>
</gene>
<proteinExistence type="predicted"/>
<dbReference type="Proteomes" id="UP000019478">
    <property type="component" value="Unassembled WGS sequence"/>
</dbReference>
<comment type="caution">
    <text evidence="2">The sequence shown here is derived from an EMBL/GenBank/DDBJ whole genome shotgun (WGS) entry which is preliminary data.</text>
</comment>
<dbReference type="AlphaFoldDB" id="W9XZK8"/>
<evidence type="ECO:0000256" key="1">
    <source>
        <dbReference type="SAM" id="MobiDB-lite"/>
    </source>
</evidence>
<dbReference type="RefSeq" id="XP_007734504.1">
    <property type="nucleotide sequence ID" value="XM_007736314.1"/>
</dbReference>